<sequence>MKIHTHIVNNCSAFIDCHIYVFTWGRRGINTRKVVTEKCMGDRGSICNVRVYVECQGMFGMSGGSAWNGMGVFEILGEWISGESVCNV</sequence>
<gene>
    <name evidence="1" type="ORF">MHBO_003564</name>
</gene>
<keyword evidence="2" id="KW-1185">Reference proteome</keyword>
<evidence type="ECO:0000313" key="2">
    <source>
        <dbReference type="Proteomes" id="UP001439008"/>
    </source>
</evidence>
<accession>A0ABV2ARE9</accession>
<reference evidence="1 2" key="1">
    <citation type="journal article" date="2024" name="BMC Biol.">
        <title>Comparative genomics of Ascetosporea gives new insight into the evolutionary basis for animal parasitism in Rhizaria.</title>
        <authorList>
            <person name="Hiltunen Thoren M."/>
            <person name="Onut-Brannstrom I."/>
            <person name="Alfjorden A."/>
            <person name="Peckova H."/>
            <person name="Swords F."/>
            <person name="Hooper C."/>
            <person name="Holzer A.S."/>
            <person name="Bass D."/>
            <person name="Burki F."/>
        </authorList>
    </citation>
    <scope>NUCLEOTIDE SEQUENCE [LARGE SCALE GENOMIC DNA]</scope>
    <source>
        <strain evidence="1">20-A016</strain>
    </source>
</reference>
<organism evidence="1 2">
    <name type="scientific">Bonamia ostreae</name>
    <dbReference type="NCBI Taxonomy" id="126728"/>
    <lineage>
        <taxon>Eukaryota</taxon>
        <taxon>Sar</taxon>
        <taxon>Rhizaria</taxon>
        <taxon>Endomyxa</taxon>
        <taxon>Ascetosporea</taxon>
        <taxon>Haplosporida</taxon>
        <taxon>Bonamia</taxon>
    </lineage>
</organism>
<comment type="caution">
    <text evidence="1">The sequence shown here is derived from an EMBL/GenBank/DDBJ whole genome shotgun (WGS) entry which is preliminary data.</text>
</comment>
<name>A0ABV2ARE9_9EUKA</name>
<dbReference type="Proteomes" id="UP001439008">
    <property type="component" value="Unassembled WGS sequence"/>
</dbReference>
<proteinExistence type="predicted"/>
<evidence type="ECO:0000313" key="1">
    <source>
        <dbReference type="EMBL" id="MES1922049.1"/>
    </source>
</evidence>
<protein>
    <submittedName>
        <fullName evidence="1">Uncharacterized protein</fullName>
    </submittedName>
</protein>
<dbReference type="EMBL" id="JBDODL010002140">
    <property type="protein sequence ID" value="MES1922049.1"/>
    <property type="molecule type" value="Genomic_DNA"/>
</dbReference>